<dbReference type="EMBL" id="CP038231">
    <property type="protein sequence ID" value="QDH13386.1"/>
    <property type="molecule type" value="Genomic_DNA"/>
</dbReference>
<evidence type="ECO:0008006" key="3">
    <source>
        <dbReference type="Google" id="ProtNLM"/>
    </source>
</evidence>
<evidence type="ECO:0000313" key="1">
    <source>
        <dbReference type="EMBL" id="QDH13386.1"/>
    </source>
</evidence>
<gene>
    <name evidence="1" type="ORF">E3E12_03285</name>
</gene>
<dbReference type="RefSeq" id="WP_141443047.1">
    <property type="nucleotide sequence ID" value="NZ_CP038231.1"/>
</dbReference>
<organism evidence="1 2">
    <name type="scientific">Formicincola oecophyllae</name>
    <dbReference type="NCBI Taxonomy" id="2558361"/>
    <lineage>
        <taxon>Bacteria</taxon>
        <taxon>Pseudomonadati</taxon>
        <taxon>Pseudomonadota</taxon>
        <taxon>Alphaproteobacteria</taxon>
        <taxon>Acetobacterales</taxon>
        <taxon>Acetobacteraceae</taxon>
        <taxon>Formicincola</taxon>
    </lineage>
</organism>
<keyword evidence="2" id="KW-1185">Reference proteome</keyword>
<reference evidence="1 2" key="1">
    <citation type="submission" date="2019-03" db="EMBL/GenBank/DDBJ databases">
        <title>The complete genome sequence of Swingsia_sp. F3b2 LMG30590(T).</title>
        <authorList>
            <person name="Chua K.-O."/>
            <person name="Chan K.-G."/>
            <person name="See-Too W.-S."/>
        </authorList>
    </citation>
    <scope>NUCLEOTIDE SEQUENCE [LARGE SCALE GENOMIC DNA]</scope>
    <source>
        <strain evidence="1 2">F3b2</strain>
    </source>
</reference>
<proteinExistence type="predicted"/>
<name>A0A4Y6UA96_9PROT</name>
<sequence>MTENTPSPAAQPPTMNMKECLKEKRLKELITHDLPRMMPGPLAQLRRGGNAGRHVPEFWKLWVKYDLGLVRLNKDEEARYPEGSAAFRKHAWALALQALASLRPKGQPGAAPAKFTQHPSEIPLGKAMALGKVSNLRMSRLLSAPYGKRAEMMLRLLPLISQDQKFNLVELGLFILNPDQKASEKLAESYYYTLEQIEKASS</sequence>
<evidence type="ECO:0000313" key="2">
    <source>
        <dbReference type="Proteomes" id="UP000318709"/>
    </source>
</evidence>
<dbReference type="Gene3D" id="1.10.520.40">
    <property type="entry name" value="CRISPR-associated protein Cse2"/>
    <property type="match status" value="1"/>
</dbReference>
<dbReference type="Proteomes" id="UP000318709">
    <property type="component" value="Chromosome"/>
</dbReference>
<protein>
    <recommendedName>
        <fullName evidence="3">Type I-E CRISPR-associated protein Cse2/CasB</fullName>
    </recommendedName>
</protein>
<accession>A0A4Y6UA96</accession>
<dbReference type="KEGG" id="swf:E3E12_03285"/>
<dbReference type="InterPro" id="IPR038287">
    <property type="entry name" value="Cse2_sf"/>
</dbReference>
<dbReference type="AlphaFoldDB" id="A0A4Y6UA96"/>
<dbReference type="OrthoDB" id="5796578at2"/>